<protein>
    <submittedName>
        <fullName evidence="1">Uncharacterized protein</fullName>
    </submittedName>
</protein>
<name>A0AAN2BIW8_9GAMM</name>
<sequence>MEQNPYIDGPYICTESIFSDYKIKARSLEFLAVNSVSSEMQSPLQWLTMGFSLGYIKGLEFESLVNLLCYSQGPSIYADPRRAGSLITRFVGQAVSGNKNIAMFGSLFSGLFYWLTIEARLPVQLYPLISPPASRFFIQSSWFTKFPDEVKHWMVATSVDRLKLFGEFADHELAKATIIWLENNEGRSKSYSNALAVVRHHFAFNGLKTIDLPRLANLLKGINTKTGHSRSLQPILNILSAVTAADPTLRERFAKLYEREFSISSVSRVYHPQLKALSEHLGLSGANSSARTAGGSVIGKRVQVRKTKALPRYLENELYGKLKLAANCALEGYAQYISEPVSALTIGDYSISLTLISGFKPNKIRVTKENKYWISLERDYLEYQQFEKYTTKSTLRRLAIFNVYMFSYLPWFKRKINQGLKIPSEVEDFNPNIFVRRSGFFVSKNDPSNILPCTLPEFISEVRSASADDNEGRRNNSIRDNYKTIFNMFEHAYHIGGDSRKRDNPLAAWRPIPGERYQVSKKNKLDYQYWVLFKEYSIRFSDACIQVMEDVDCNDIDQLAWRERMQKILDAQSFPFGDKKISFSSSPLDDLTISASKVHVFSAIVTLLSYCGIRFSNAFWLDVRSYNAASEIPNSNERLVPLNINTDKTQLRPYQSHIPMKVMRILDRLKNIRCKVLGDEIASAKVNYQNNANSKWPSVCPLFRYSTAFSEASAGLELSTMLTYILANFERLFDRCGVRLNSYIYPKISGMTFEEYEELKALRATSKVNSYVVEKADMKKDLDICPRPVTFFEYRSSITLHSFRKTLDSYYSNFVSHEMIGKLFTGQAASVVGYYAENTPDDFEDGVRLAKESGFPIPIPINTFTRDDKEVIAHIKDCGITQEYFRISAAPAEGFSIEDAYSRAPADKIAINRTHICPYDNDCPTDIRRMLDDQKLCGACPAAISVASDAPAIAATIKLLGDQICDLSKTLEKEALTSGERKNFFAKRMCLVAEFSAWLLRHETMRGMSHDQILLGETGEAHLRRVARYVSPHNLNPEIEILLRMLETSGVQTLQSETLQLRAKRLARKVISNITPEILDKIDSDPVEVAAQLIAKVAKLNGISLEEAVKTLEQSGNPWKQIRVGELVSLEGLNER</sequence>
<dbReference type="AlphaFoldDB" id="A0AAN2BIW8"/>
<dbReference type="Proteomes" id="UP001320119">
    <property type="component" value="Chromosome"/>
</dbReference>
<dbReference type="RefSeq" id="WP_236985849.1">
    <property type="nucleotide sequence ID" value="NZ_AP023086.1"/>
</dbReference>
<dbReference type="KEGG" id="marq:MARGE09_P0548"/>
<evidence type="ECO:0000313" key="1">
    <source>
        <dbReference type="EMBL" id="BCD96348.1"/>
    </source>
</evidence>
<evidence type="ECO:0000313" key="2">
    <source>
        <dbReference type="Proteomes" id="UP001320119"/>
    </source>
</evidence>
<organism evidence="1 2">
    <name type="scientific">Marinagarivorans cellulosilyticus</name>
    <dbReference type="NCBI Taxonomy" id="2721545"/>
    <lineage>
        <taxon>Bacteria</taxon>
        <taxon>Pseudomonadati</taxon>
        <taxon>Pseudomonadota</taxon>
        <taxon>Gammaproteobacteria</taxon>
        <taxon>Cellvibrionales</taxon>
        <taxon>Cellvibrionaceae</taxon>
        <taxon>Marinagarivorans</taxon>
    </lineage>
</organism>
<reference evidence="1 2" key="1">
    <citation type="journal article" date="2022" name="IScience">
        <title>An ultrasensitive nanofiber-based assay for enzymatic hydrolysis and deep-sea microbial degradation of cellulose.</title>
        <authorList>
            <person name="Tsudome M."/>
            <person name="Tachioka M."/>
            <person name="Miyazaki M."/>
            <person name="Uchimura K."/>
            <person name="Tsuda M."/>
            <person name="Takaki Y."/>
            <person name="Deguchi S."/>
        </authorList>
    </citation>
    <scope>NUCLEOTIDE SEQUENCE [LARGE SCALE GENOMIC DNA]</scope>
    <source>
        <strain evidence="1 2">GE09</strain>
    </source>
</reference>
<proteinExistence type="predicted"/>
<keyword evidence="2" id="KW-1185">Reference proteome</keyword>
<accession>A0AAN2BIW8</accession>
<dbReference type="EMBL" id="AP023086">
    <property type="protein sequence ID" value="BCD96348.1"/>
    <property type="molecule type" value="Genomic_DNA"/>
</dbReference>
<gene>
    <name evidence="1" type="ORF">MARGE09_P0548</name>
</gene>